<dbReference type="InterPro" id="IPR005079">
    <property type="entry name" value="Peptidase_C45_hydrolase"/>
</dbReference>
<dbReference type="PANTHER" id="PTHR34180">
    <property type="entry name" value="PEPTIDASE C45"/>
    <property type="match status" value="1"/>
</dbReference>
<keyword evidence="3" id="KW-1185">Reference proteome</keyword>
<evidence type="ECO:0000259" key="1">
    <source>
        <dbReference type="Pfam" id="PF03417"/>
    </source>
</evidence>
<dbReference type="CDD" id="cd01935">
    <property type="entry name" value="Ntn_CGH_like"/>
    <property type="match status" value="1"/>
</dbReference>
<dbReference type="PANTHER" id="PTHR34180:SF1">
    <property type="entry name" value="BETA-ALANYL-DOPAMINE_CARCININE HYDROLASE"/>
    <property type="match status" value="1"/>
</dbReference>
<sequence length="339" mass="38555">MTKRKKLQVEVVLLKGNAYDIGLKQGSVLKLDPKWKEQAALQTNENIIEAKKYIKRLSVTLWDEIEGLAAGMDIHINTAIQLFSGYDMRLPFMGCTTMANDSYYVRNYDFNDVCYDARLVLSKPDTGYASIGFSQQVTGRLDGMNEKGLVIGLHMVNEKSSQTGFLATTICRLVLEQCADTKEAISLIQKIPHQYSVNFSIMDKAGNNAVVEVSPEEQVVYQSRRIICTNHFESEHLHQKNRASIQMSLRRKEYLKTLERSKLTPKSMYHIFNNETSPLFFTDYKAYFGTLHTVVYCPEDLSVLAGIGGNSNPYVILFQEWLVGKVRLPYMLEGKIESE</sequence>
<keyword evidence="2" id="KW-0808">Transferase</keyword>
<gene>
    <name evidence="2" type="ORF">ACFQ19_18565</name>
</gene>
<dbReference type="SUPFAM" id="SSF56235">
    <property type="entry name" value="N-terminal nucleophile aminohydrolases (Ntn hydrolases)"/>
    <property type="match status" value="1"/>
</dbReference>
<reference evidence="3" key="1">
    <citation type="journal article" date="2019" name="Int. J. Syst. Evol. Microbiol.">
        <title>The Global Catalogue of Microorganisms (GCM) 10K type strain sequencing project: providing services to taxonomists for standard genome sequencing and annotation.</title>
        <authorList>
            <consortium name="The Broad Institute Genomics Platform"/>
            <consortium name="The Broad Institute Genome Sequencing Center for Infectious Disease"/>
            <person name="Wu L."/>
            <person name="Ma J."/>
        </authorList>
    </citation>
    <scope>NUCLEOTIDE SEQUENCE [LARGE SCALE GENOMIC DNA]</scope>
    <source>
        <strain evidence="3">CCUG 56608</strain>
    </source>
</reference>
<evidence type="ECO:0000313" key="2">
    <source>
        <dbReference type="EMBL" id="MFD1068004.1"/>
    </source>
</evidence>
<evidence type="ECO:0000313" key="3">
    <source>
        <dbReference type="Proteomes" id="UP001597041"/>
    </source>
</evidence>
<dbReference type="NCBIfam" id="NF040521">
    <property type="entry name" value="C45_proenzyme"/>
    <property type="match status" value="1"/>
</dbReference>
<protein>
    <submittedName>
        <fullName evidence="2">C45 family autoproteolytic acyltransferase/hydrolase</fullName>
    </submittedName>
</protein>
<dbReference type="Gene3D" id="3.60.60.10">
    <property type="entry name" value="Penicillin V Acylase, Chain A"/>
    <property type="match status" value="1"/>
</dbReference>
<dbReference type="RefSeq" id="WP_379594178.1">
    <property type="nucleotide sequence ID" value="NZ_JBHTKK010000033.1"/>
</dbReference>
<dbReference type="InterPro" id="IPR029055">
    <property type="entry name" value="Ntn_hydrolases_N"/>
</dbReference>
<accession>A0ABW3NKJ1</accession>
<dbReference type="Proteomes" id="UP001597041">
    <property type="component" value="Unassembled WGS sequence"/>
</dbReference>
<proteinExistence type="predicted"/>
<keyword evidence="2" id="KW-0012">Acyltransferase</keyword>
<dbReference type="EMBL" id="JBHTKK010000033">
    <property type="protein sequence ID" value="MFD1068004.1"/>
    <property type="molecule type" value="Genomic_DNA"/>
</dbReference>
<dbReference type="GO" id="GO:0016746">
    <property type="term" value="F:acyltransferase activity"/>
    <property type="evidence" value="ECO:0007669"/>
    <property type="project" value="UniProtKB-KW"/>
</dbReference>
<dbReference type="Pfam" id="PF03417">
    <property type="entry name" value="AAT"/>
    <property type="match status" value="1"/>
</dbReference>
<comment type="caution">
    <text evidence="2">The sequence shown here is derived from an EMBL/GenBank/DDBJ whole genome shotgun (WGS) entry which is preliminary data.</text>
</comment>
<organism evidence="2 3">
    <name type="scientific">Oceanobacillus locisalsi</name>
    <dbReference type="NCBI Taxonomy" id="546107"/>
    <lineage>
        <taxon>Bacteria</taxon>
        <taxon>Bacillati</taxon>
        <taxon>Bacillota</taxon>
        <taxon>Bacilli</taxon>
        <taxon>Bacillales</taxon>
        <taxon>Bacillaceae</taxon>
        <taxon>Oceanobacillus</taxon>
    </lineage>
</organism>
<name>A0ABW3NKJ1_9BACI</name>
<dbReference type="InterPro" id="IPR047801">
    <property type="entry name" value="Peptidase_C45"/>
</dbReference>
<dbReference type="InterPro" id="IPR047794">
    <property type="entry name" value="C45_proenzyme-like"/>
</dbReference>
<feature type="domain" description="Peptidase C45 hydrolase" evidence="1">
    <location>
        <begin position="100"/>
        <end position="303"/>
    </location>
</feature>